<dbReference type="InterPro" id="IPR045187">
    <property type="entry name" value="CcO_II"/>
</dbReference>
<proteinExistence type="inferred from homology"/>
<organism evidence="21">
    <name type="scientific">Laevipilina antarctica</name>
    <dbReference type="NCBI Taxonomy" id="358449"/>
    <lineage>
        <taxon>Eukaryota</taxon>
        <taxon>Metazoa</taxon>
        <taxon>Spiralia</taxon>
        <taxon>Lophotrochozoa</taxon>
        <taxon>Mollusca</taxon>
        <taxon>Monoplacophora</taxon>
        <taxon>Tryblidiida</taxon>
        <taxon>Neopilinidae</taxon>
        <taxon>Laevipilina</taxon>
    </lineage>
</organism>
<dbReference type="GO" id="GO:0005743">
    <property type="term" value="C:mitochondrial inner membrane"/>
    <property type="evidence" value="ECO:0007669"/>
    <property type="project" value="UniProtKB-SubCell"/>
</dbReference>
<comment type="function">
    <text evidence="17">Component of the cytochrome c oxidase, the last enzyme in the mitochondrial electron transport chain which drives oxidative phosphorylation. The respiratory chain contains 3 multisubunit complexes succinate dehydrogenase (complex II, CII), ubiquinol-cytochrome c oxidoreductase (cytochrome b-c1 complex, complex III, CIII) and cytochrome c oxidase (complex IV, CIV), that cooperate to transfer electrons derived from NADH and succinate to molecular oxygen, creating an electrochemical gradient over the inner membrane that drives transmembrane transport and the ATP synthase. Cytochrome c oxidase is the component of the respiratory chain that catalyzes the reduction of oxygen to water. Electrons originating from reduced cytochrome c in the intermembrane space (IMS) are transferred via the dinuclear copper A center (CU(A)) of subunit 2 and heme A of subunit 1 to the active site in subunit 1, a binuclear center (BNC) formed by heme A3 and copper B (CU(B)). The BNC reduces molecular oxygen to 2 water molecules using 4 electrons from cytochrome c in the IMS and 4 protons from the mitochondrial matrix.</text>
</comment>
<dbReference type="PRINTS" id="PR01166">
    <property type="entry name" value="CYCOXIDASEII"/>
</dbReference>
<evidence type="ECO:0000256" key="3">
    <source>
        <dbReference type="ARBA" id="ARBA00015946"/>
    </source>
</evidence>
<accession>A0A1L6BZY8</accession>
<evidence type="ECO:0000256" key="16">
    <source>
        <dbReference type="ARBA" id="ARBA00049512"/>
    </source>
</evidence>
<dbReference type="GO" id="GO:0005507">
    <property type="term" value="F:copper ion binding"/>
    <property type="evidence" value="ECO:0007669"/>
    <property type="project" value="InterPro"/>
</dbReference>
<dbReference type="GeneID" id="30861710"/>
<keyword evidence="6 17" id="KW-0812">Transmembrane</keyword>
<protein>
    <recommendedName>
        <fullName evidence="3 17">Cytochrome c oxidase subunit 2</fullName>
    </recommendedName>
</protein>
<evidence type="ECO:0000256" key="10">
    <source>
        <dbReference type="ARBA" id="ARBA00022967"/>
    </source>
</evidence>
<gene>
    <name evidence="21" type="primary">cox2</name>
</gene>
<dbReference type="FunFam" id="1.10.287.90:FF:000001">
    <property type="entry name" value="Cytochrome c oxidase subunit 2"/>
    <property type="match status" value="1"/>
</dbReference>
<dbReference type="InterPro" id="IPR036257">
    <property type="entry name" value="Cyt_c_oxidase_su2_TM_sf"/>
</dbReference>
<dbReference type="PROSITE" id="PS00078">
    <property type="entry name" value="COX2"/>
    <property type="match status" value="1"/>
</dbReference>
<keyword evidence="9" id="KW-0460">Magnesium</keyword>
<keyword evidence="4 17" id="KW-0813">Transport</keyword>
<evidence type="ECO:0000256" key="8">
    <source>
        <dbReference type="ARBA" id="ARBA00022792"/>
    </source>
</evidence>
<evidence type="ECO:0000256" key="17">
    <source>
        <dbReference type="RuleBase" id="RU000457"/>
    </source>
</evidence>
<keyword evidence="11 17" id="KW-0249">Electron transport</keyword>
<comment type="subcellular location">
    <subcellularLocation>
        <location evidence="1 17">Mitochondrion inner membrane</location>
        <topology evidence="1 17">Multi-pass membrane protein</topology>
    </subcellularLocation>
</comment>
<name>A0A1L6BZY8_9MOLL</name>
<dbReference type="Gene3D" id="1.10.287.90">
    <property type="match status" value="1"/>
</dbReference>
<feature type="domain" description="Cytochrome oxidase subunit II transmembrane region profile" evidence="20">
    <location>
        <begin position="4"/>
        <end position="94"/>
    </location>
</feature>
<dbReference type="PROSITE" id="PS50999">
    <property type="entry name" value="COX2_TM"/>
    <property type="match status" value="1"/>
</dbReference>
<keyword evidence="8 17" id="KW-0999">Mitochondrion inner membrane</keyword>
<keyword evidence="14 17" id="KW-0496">Mitochondrion</keyword>
<dbReference type="AlphaFoldDB" id="A0A1L6BZY8"/>
<dbReference type="NCBIfam" id="TIGR02866">
    <property type="entry name" value="CoxB"/>
    <property type="match status" value="1"/>
</dbReference>
<evidence type="ECO:0000256" key="15">
    <source>
        <dbReference type="ARBA" id="ARBA00023136"/>
    </source>
</evidence>
<evidence type="ECO:0000256" key="2">
    <source>
        <dbReference type="ARBA" id="ARBA00007866"/>
    </source>
</evidence>
<keyword evidence="7 17" id="KW-0479">Metal-binding</keyword>
<sequence length="239" mass="27309">MSFMAFWGQLGFQDSSSPFMEELIFFHDHAMVVFVLVMSLVGYVSVGLIYNKFTARFIMESQGLEIIWTILPAVVLLFLALPSLQLLYLSDEIWEPGLTVKALGHQWYWAYEYYDFLEPIEIDSYMVPTDELEVGEYRLLEADMRMIVPMGVSVRVLVTSSDVLHSWTVPSLGVKVDAVPGRLNQVSFICNRPGVFYGQCSELCGANHSFMPIVVEVVDHESFCAWASWVLTSWCWEKN</sequence>
<feature type="domain" description="Cytochrome oxidase subunit II copper A binding" evidence="19">
    <location>
        <begin position="95"/>
        <end position="229"/>
    </location>
</feature>
<comment type="cofactor">
    <cofactor evidence="17">
        <name>Cu cation</name>
        <dbReference type="ChEBI" id="CHEBI:23378"/>
    </cofactor>
    <text evidence="17">Binds a copper A center.</text>
</comment>
<comment type="catalytic activity">
    <reaction evidence="16">
        <text>4 Fe(II)-[cytochrome c] + O2 + 8 H(+)(in) = 4 Fe(III)-[cytochrome c] + 2 H2O + 4 H(+)(out)</text>
        <dbReference type="Rhea" id="RHEA:11436"/>
        <dbReference type="Rhea" id="RHEA-COMP:10350"/>
        <dbReference type="Rhea" id="RHEA-COMP:14399"/>
        <dbReference type="ChEBI" id="CHEBI:15377"/>
        <dbReference type="ChEBI" id="CHEBI:15378"/>
        <dbReference type="ChEBI" id="CHEBI:15379"/>
        <dbReference type="ChEBI" id="CHEBI:29033"/>
        <dbReference type="ChEBI" id="CHEBI:29034"/>
        <dbReference type="EC" id="7.1.1.9"/>
    </reaction>
    <physiologicalReaction direction="left-to-right" evidence="16">
        <dbReference type="Rhea" id="RHEA:11437"/>
    </physiologicalReaction>
</comment>
<evidence type="ECO:0000256" key="1">
    <source>
        <dbReference type="ARBA" id="ARBA00004448"/>
    </source>
</evidence>
<keyword evidence="13 17" id="KW-0186">Copper</keyword>
<evidence type="ECO:0000256" key="11">
    <source>
        <dbReference type="ARBA" id="ARBA00022982"/>
    </source>
</evidence>
<dbReference type="GO" id="GO:0042773">
    <property type="term" value="P:ATP synthesis coupled electron transport"/>
    <property type="evidence" value="ECO:0007669"/>
    <property type="project" value="TreeGrafter"/>
</dbReference>
<reference evidence="21" key="1">
    <citation type="journal article" date="2016" name="BMC Evol. Biol.">
        <title>Monoplacophoran mitochondrial genomes: convergent gene arrangements and little phylogenetic signal.</title>
        <authorList>
            <person name="Stoger I."/>
            <person name="Kocot K.M."/>
            <person name="Poustka A.J."/>
            <person name="Wilson N.G."/>
            <person name="Ivanov D."/>
            <person name="Halanych K.M."/>
            <person name="Schrodl M."/>
        </authorList>
    </citation>
    <scope>NUCLEOTIDE SEQUENCE</scope>
</reference>
<dbReference type="InterPro" id="IPR002429">
    <property type="entry name" value="CcO_II-like_C"/>
</dbReference>
<dbReference type="Gene3D" id="2.60.40.420">
    <property type="entry name" value="Cupredoxins - blue copper proteins"/>
    <property type="match status" value="1"/>
</dbReference>
<dbReference type="InterPro" id="IPR011759">
    <property type="entry name" value="Cyt_c_oxidase_su2_TM_dom"/>
</dbReference>
<evidence type="ECO:0000256" key="9">
    <source>
        <dbReference type="ARBA" id="ARBA00022842"/>
    </source>
</evidence>
<evidence type="ECO:0000256" key="18">
    <source>
        <dbReference type="SAM" id="Phobius"/>
    </source>
</evidence>
<comment type="similarity">
    <text evidence="2 17">Belongs to the cytochrome c oxidase subunit 2 family.</text>
</comment>
<dbReference type="EMBL" id="KY244020">
    <property type="protein sequence ID" value="APQ42966.1"/>
    <property type="molecule type" value="Genomic_DNA"/>
</dbReference>
<dbReference type="InterPro" id="IPR001505">
    <property type="entry name" value="Copper_CuA"/>
</dbReference>
<evidence type="ECO:0000256" key="6">
    <source>
        <dbReference type="ARBA" id="ARBA00022692"/>
    </source>
</evidence>
<dbReference type="InterPro" id="IPR034210">
    <property type="entry name" value="CcO_II_C"/>
</dbReference>
<dbReference type="Pfam" id="PF00116">
    <property type="entry name" value="COX2"/>
    <property type="match status" value="1"/>
</dbReference>
<evidence type="ECO:0000313" key="21">
    <source>
        <dbReference type="EMBL" id="APQ42966.1"/>
    </source>
</evidence>
<dbReference type="SUPFAM" id="SSF49503">
    <property type="entry name" value="Cupredoxins"/>
    <property type="match status" value="1"/>
</dbReference>
<dbReference type="Pfam" id="PF02790">
    <property type="entry name" value="COX2_TM"/>
    <property type="match status" value="1"/>
</dbReference>
<dbReference type="SUPFAM" id="SSF81464">
    <property type="entry name" value="Cytochrome c oxidase subunit II-like, transmembrane region"/>
    <property type="match status" value="1"/>
</dbReference>
<dbReference type="PANTHER" id="PTHR22888">
    <property type="entry name" value="CYTOCHROME C OXIDASE, SUBUNIT II"/>
    <property type="match status" value="1"/>
</dbReference>
<feature type="transmembrane region" description="Helical" evidence="18">
    <location>
        <begin position="30"/>
        <end position="51"/>
    </location>
</feature>
<evidence type="ECO:0000256" key="4">
    <source>
        <dbReference type="ARBA" id="ARBA00022448"/>
    </source>
</evidence>
<dbReference type="CTD" id="4513"/>
<keyword evidence="12 18" id="KW-1133">Transmembrane helix</keyword>
<dbReference type="InterPro" id="IPR014222">
    <property type="entry name" value="Cyt_c_oxidase_su2"/>
</dbReference>
<dbReference type="GO" id="GO:0004129">
    <property type="term" value="F:cytochrome-c oxidase activity"/>
    <property type="evidence" value="ECO:0007669"/>
    <property type="project" value="UniProtKB-EC"/>
</dbReference>
<evidence type="ECO:0000256" key="13">
    <source>
        <dbReference type="ARBA" id="ARBA00023008"/>
    </source>
</evidence>
<evidence type="ECO:0000256" key="14">
    <source>
        <dbReference type="ARBA" id="ARBA00023128"/>
    </source>
</evidence>
<evidence type="ECO:0000256" key="5">
    <source>
        <dbReference type="ARBA" id="ARBA00022660"/>
    </source>
</evidence>
<geneLocation type="mitochondrion" evidence="21"/>
<evidence type="ECO:0000256" key="12">
    <source>
        <dbReference type="ARBA" id="ARBA00022989"/>
    </source>
</evidence>
<evidence type="ECO:0000259" key="19">
    <source>
        <dbReference type="PROSITE" id="PS50857"/>
    </source>
</evidence>
<keyword evidence="10" id="KW-1278">Translocase</keyword>
<dbReference type="InterPro" id="IPR008972">
    <property type="entry name" value="Cupredoxin"/>
</dbReference>
<dbReference type="GO" id="GO:0016491">
    <property type="term" value="F:oxidoreductase activity"/>
    <property type="evidence" value="ECO:0007669"/>
    <property type="project" value="InterPro"/>
</dbReference>
<dbReference type="PROSITE" id="PS50857">
    <property type="entry name" value="COX2_CUA"/>
    <property type="match status" value="1"/>
</dbReference>
<evidence type="ECO:0000256" key="7">
    <source>
        <dbReference type="ARBA" id="ARBA00022723"/>
    </source>
</evidence>
<dbReference type="RefSeq" id="YP_009340677.1">
    <property type="nucleotide sequence ID" value="NC_033380.1"/>
</dbReference>
<dbReference type="PANTHER" id="PTHR22888:SF9">
    <property type="entry name" value="CYTOCHROME C OXIDASE SUBUNIT 2"/>
    <property type="match status" value="1"/>
</dbReference>
<keyword evidence="15 17" id="KW-0472">Membrane</keyword>
<evidence type="ECO:0000259" key="20">
    <source>
        <dbReference type="PROSITE" id="PS50999"/>
    </source>
</evidence>
<feature type="transmembrane region" description="Helical" evidence="18">
    <location>
        <begin position="63"/>
        <end position="81"/>
    </location>
</feature>
<dbReference type="FunFam" id="2.60.40.420:FF:000001">
    <property type="entry name" value="Cytochrome c oxidase subunit 2"/>
    <property type="match status" value="1"/>
</dbReference>
<dbReference type="CDD" id="cd13912">
    <property type="entry name" value="CcO_II_C"/>
    <property type="match status" value="1"/>
</dbReference>
<keyword evidence="5 17" id="KW-0679">Respiratory chain</keyword>